<dbReference type="EMBL" id="CAJFDI010000004">
    <property type="protein sequence ID" value="CAD5227925.1"/>
    <property type="molecule type" value="Genomic_DNA"/>
</dbReference>
<evidence type="ECO:0000313" key="12">
    <source>
        <dbReference type="WBParaSite" id="BXY_0184500.1"/>
    </source>
</evidence>
<dbReference type="SMART" id="SM00339">
    <property type="entry name" value="FH"/>
    <property type="match status" value="1"/>
</dbReference>
<dbReference type="PROSITE" id="PS00658">
    <property type="entry name" value="FORK_HEAD_2"/>
    <property type="match status" value="1"/>
</dbReference>
<sequence>MIQYEFEDDNDHTLFQQELNLQSHEMPEASWANPETFQSDFFPTENLSLDQYYTDSFTSYGQNDFSGLNIENFDYPQEYVEPKVVNLPPINPPAQPPPAQSPIEYLDVEERSEPVVKRKLKRRPIDEFRTNNGFKKPNFSYCALIGMTLRNAEDGELAVSEIYRFLCHHFPFFREAPSGWKNSIRHNLSLNQCFEKVDFDVGDVQSRKAFLWRLNPEKDDKIDAEIRKWKERSATTIASAMINPGDLDAIIEGRMGMPPAHFQYSDTPSEERPKRRRVEPKVIVVRTDIAPSMQPPHRYVGVGAGYQQYPKAGTSGYQAERTKIGEKYHHDSNASVPEDPIPPFRYQPQHPVMAPRPAPPRARYLVPKRISPSYIIRQTEARPQKTVVIKKPRPFPLTYENRPVEMESPPMNFLDESESPTKENSEVPQQILMDNVEENGSVGRTRIADELDKLIDEVVTNRG</sequence>
<dbReference type="Gene3D" id="1.10.10.10">
    <property type="entry name" value="Winged helix-like DNA-binding domain superfamily/Winged helix DNA-binding domain"/>
    <property type="match status" value="1"/>
</dbReference>
<dbReference type="eggNOG" id="KOG2294">
    <property type="taxonomic scope" value="Eukaryota"/>
</dbReference>
<evidence type="ECO:0000256" key="3">
    <source>
        <dbReference type="ARBA" id="ARBA00023125"/>
    </source>
</evidence>
<feature type="DNA-binding region" description="Fork-head" evidence="6">
    <location>
        <begin position="136"/>
        <end position="232"/>
    </location>
</feature>
<dbReference type="GO" id="GO:0000981">
    <property type="term" value="F:DNA-binding transcription factor activity, RNA polymerase II-specific"/>
    <property type="evidence" value="ECO:0007669"/>
    <property type="project" value="TreeGrafter"/>
</dbReference>
<keyword evidence="1" id="KW-0217">Developmental protein</keyword>
<keyword evidence="4" id="KW-0804">Transcription</keyword>
<evidence type="ECO:0000259" key="8">
    <source>
        <dbReference type="PROSITE" id="PS50039"/>
    </source>
</evidence>
<dbReference type="WBParaSite" id="BXY_0184500.1">
    <property type="protein sequence ID" value="BXY_0184500.1"/>
    <property type="gene ID" value="BXY_0184500"/>
</dbReference>
<keyword evidence="2" id="KW-0805">Transcription regulation</keyword>
<accession>A0A1I7RMB0</accession>
<dbReference type="SUPFAM" id="SSF46785">
    <property type="entry name" value="Winged helix' DNA-binding domain"/>
    <property type="match status" value="1"/>
</dbReference>
<dbReference type="AlphaFoldDB" id="A0A1I7RMB0"/>
<dbReference type="SMR" id="A0A1I7RMB0"/>
<dbReference type="Proteomes" id="UP000582659">
    <property type="component" value="Unassembled WGS sequence"/>
</dbReference>
<reference evidence="12" key="1">
    <citation type="submission" date="2016-11" db="UniProtKB">
        <authorList>
            <consortium name="WormBaseParasite"/>
        </authorList>
    </citation>
    <scope>IDENTIFICATION</scope>
</reference>
<dbReference type="InterPro" id="IPR049624">
    <property type="entry name" value="FOXN1_4"/>
</dbReference>
<evidence type="ECO:0000256" key="2">
    <source>
        <dbReference type="ARBA" id="ARBA00023015"/>
    </source>
</evidence>
<dbReference type="InterPro" id="IPR036390">
    <property type="entry name" value="WH_DNA-bd_sf"/>
</dbReference>
<evidence type="ECO:0000256" key="7">
    <source>
        <dbReference type="SAM" id="MobiDB-lite"/>
    </source>
</evidence>
<dbReference type="InterPro" id="IPR036388">
    <property type="entry name" value="WH-like_DNA-bd_sf"/>
</dbReference>
<name>A0A1I7RMB0_BURXY</name>
<dbReference type="PANTHER" id="PTHR46721">
    <property type="entry name" value="FORKHEAD BOX PROTEIN N1"/>
    <property type="match status" value="1"/>
</dbReference>
<comment type="subcellular location">
    <subcellularLocation>
        <location evidence="6">Nucleus</location>
    </subcellularLocation>
</comment>
<dbReference type="InterPro" id="IPR001766">
    <property type="entry name" value="Fork_head_dom"/>
</dbReference>
<organism evidence="10 12">
    <name type="scientific">Bursaphelenchus xylophilus</name>
    <name type="common">Pinewood nematode worm</name>
    <name type="synonym">Aphelenchoides xylophilus</name>
    <dbReference type="NCBI Taxonomy" id="6326"/>
    <lineage>
        <taxon>Eukaryota</taxon>
        <taxon>Metazoa</taxon>
        <taxon>Ecdysozoa</taxon>
        <taxon>Nematoda</taxon>
        <taxon>Chromadorea</taxon>
        <taxon>Rhabditida</taxon>
        <taxon>Tylenchina</taxon>
        <taxon>Tylenchomorpha</taxon>
        <taxon>Aphelenchoidea</taxon>
        <taxon>Aphelenchoididae</taxon>
        <taxon>Bursaphelenchus</taxon>
    </lineage>
</organism>
<keyword evidence="5 6" id="KW-0539">Nucleus</keyword>
<dbReference type="PROSITE" id="PS50039">
    <property type="entry name" value="FORK_HEAD_3"/>
    <property type="match status" value="1"/>
</dbReference>
<dbReference type="Proteomes" id="UP000095284">
    <property type="component" value="Unplaced"/>
</dbReference>
<dbReference type="GO" id="GO:0005634">
    <property type="term" value="C:nucleus"/>
    <property type="evidence" value="ECO:0007669"/>
    <property type="project" value="UniProtKB-SubCell"/>
</dbReference>
<dbReference type="PANTHER" id="PTHR46721:SF3">
    <property type="entry name" value="FORKHEAD BOX N1"/>
    <property type="match status" value="1"/>
</dbReference>
<protein>
    <submittedName>
        <fullName evidence="9">(pine wood nematode) hypothetical protein</fullName>
    </submittedName>
    <submittedName>
        <fullName evidence="12">Fork-head domain-containing protein</fullName>
    </submittedName>
</protein>
<gene>
    <name evidence="9" type="ORF">BXYJ_LOCUS10193</name>
</gene>
<evidence type="ECO:0000256" key="5">
    <source>
        <dbReference type="ARBA" id="ARBA00023242"/>
    </source>
</evidence>
<dbReference type="PRINTS" id="PR00053">
    <property type="entry name" value="FORKHEAD"/>
</dbReference>
<reference evidence="9" key="2">
    <citation type="submission" date="2020-09" db="EMBL/GenBank/DDBJ databases">
        <authorList>
            <person name="Kikuchi T."/>
        </authorList>
    </citation>
    <scope>NUCLEOTIDE SEQUENCE</scope>
    <source>
        <strain evidence="9">Ka4C1</strain>
    </source>
</reference>
<evidence type="ECO:0000313" key="9">
    <source>
        <dbReference type="EMBL" id="CAD5227925.1"/>
    </source>
</evidence>
<dbReference type="OrthoDB" id="10070006at2759"/>
<evidence type="ECO:0000313" key="11">
    <source>
        <dbReference type="Proteomes" id="UP000659654"/>
    </source>
</evidence>
<evidence type="ECO:0000313" key="10">
    <source>
        <dbReference type="Proteomes" id="UP000095284"/>
    </source>
</evidence>
<feature type="domain" description="Fork-head" evidence="8">
    <location>
        <begin position="136"/>
        <end position="232"/>
    </location>
</feature>
<keyword evidence="3 6" id="KW-0238">DNA-binding</keyword>
<dbReference type="InterPro" id="IPR030456">
    <property type="entry name" value="TF_fork_head_CS_2"/>
</dbReference>
<keyword evidence="11" id="KW-1185">Reference proteome</keyword>
<evidence type="ECO:0000256" key="1">
    <source>
        <dbReference type="ARBA" id="ARBA00022473"/>
    </source>
</evidence>
<evidence type="ECO:0000256" key="6">
    <source>
        <dbReference type="PROSITE-ProRule" id="PRU00089"/>
    </source>
</evidence>
<evidence type="ECO:0000256" key="4">
    <source>
        <dbReference type="ARBA" id="ARBA00023163"/>
    </source>
</evidence>
<dbReference type="GO" id="GO:0000976">
    <property type="term" value="F:transcription cis-regulatory region binding"/>
    <property type="evidence" value="ECO:0007669"/>
    <property type="project" value="TreeGrafter"/>
</dbReference>
<dbReference type="Pfam" id="PF00250">
    <property type="entry name" value="Forkhead"/>
    <property type="match status" value="1"/>
</dbReference>
<dbReference type="Proteomes" id="UP000659654">
    <property type="component" value="Unassembled WGS sequence"/>
</dbReference>
<dbReference type="EMBL" id="CAJFCV020000004">
    <property type="protein sequence ID" value="CAG9118344.1"/>
    <property type="molecule type" value="Genomic_DNA"/>
</dbReference>
<proteinExistence type="predicted"/>
<feature type="region of interest" description="Disordered" evidence="7">
    <location>
        <begin position="399"/>
        <end position="426"/>
    </location>
</feature>